<sequence length="181" mass="21086">MMNQDLNGIAVEECNVETPHNKSRKKKKSPESWKRNIEKKARHHPKGFPKMPTCDHRGSHNVNWMVSPQSNFSLIAVVAMIAMLSRWLLLEAPISVKKIILYFPIVGHSFIPPDRVFGNLERQFRTKSVIDNPDGYIEWQDDPKLNFYIKVFLQLDSPQPDEGTDEEDILHDLEINHEYDH</sequence>
<gene>
    <name evidence="2" type="ORF">TDIB3V08_LOCUS9754</name>
</gene>
<accession>A0A7R8VS62</accession>
<feature type="region of interest" description="Disordered" evidence="1">
    <location>
        <begin position="12"/>
        <end position="53"/>
    </location>
</feature>
<dbReference type="EMBL" id="OA570846">
    <property type="protein sequence ID" value="CAD7203587.1"/>
    <property type="molecule type" value="Genomic_DNA"/>
</dbReference>
<protein>
    <submittedName>
        <fullName evidence="2">Uncharacterized protein</fullName>
    </submittedName>
</protein>
<name>A0A7R8VS62_TIMDO</name>
<proteinExistence type="predicted"/>
<reference evidence="2" key="1">
    <citation type="submission" date="2020-11" db="EMBL/GenBank/DDBJ databases">
        <authorList>
            <person name="Tran Van P."/>
        </authorList>
    </citation>
    <scope>NUCLEOTIDE SEQUENCE</scope>
</reference>
<feature type="compositionally biased region" description="Basic and acidic residues" evidence="1">
    <location>
        <begin position="29"/>
        <end position="39"/>
    </location>
</feature>
<evidence type="ECO:0000313" key="2">
    <source>
        <dbReference type="EMBL" id="CAD7203587.1"/>
    </source>
</evidence>
<organism evidence="2">
    <name type="scientific">Timema douglasi</name>
    <name type="common">Walking stick</name>
    <dbReference type="NCBI Taxonomy" id="61478"/>
    <lineage>
        <taxon>Eukaryota</taxon>
        <taxon>Metazoa</taxon>
        <taxon>Ecdysozoa</taxon>
        <taxon>Arthropoda</taxon>
        <taxon>Hexapoda</taxon>
        <taxon>Insecta</taxon>
        <taxon>Pterygota</taxon>
        <taxon>Neoptera</taxon>
        <taxon>Polyneoptera</taxon>
        <taxon>Phasmatodea</taxon>
        <taxon>Timematodea</taxon>
        <taxon>Timematoidea</taxon>
        <taxon>Timematidae</taxon>
        <taxon>Timema</taxon>
    </lineage>
</organism>
<dbReference type="AlphaFoldDB" id="A0A7R8VS62"/>
<evidence type="ECO:0000256" key="1">
    <source>
        <dbReference type="SAM" id="MobiDB-lite"/>
    </source>
</evidence>